<organism evidence="4 5">
    <name type="scientific">Albula glossodonta</name>
    <name type="common">roundjaw bonefish</name>
    <dbReference type="NCBI Taxonomy" id="121402"/>
    <lineage>
        <taxon>Eukaryota</taxon>
        <taxon>Metazoa</taxon>
        <taxon>Chordata</taxon>
        <taxon>Craniata</taxon>
        <taxon>Vertebrata</taxon>
        <taxon>Euteleostomi</taxon>
        <taxon>Actinopterygii</taxon>
        <taxon>Neopterygii</taxon>
        <taxon>Teleostei</taxon>
        <taxon>Albuliformes</taxon>
        <taxon>Albulidae</taxon>
        <taxon>Albula</taxon>
    </lineage>
</organism>
<evidence type="ECO:0000313" key="4">
    <source>
        <dbReference type="EMBL" id="KAG9351479.1"/>
    </source>
</evidence>
<gene>
    <name evidence="4" type="ORF">JZ751_022729</name>
</gene>
<reference evidence="4" key="1">
    <citation type="thesis" date="2021" institute="BYU ScholarsArchive" country="Provo, UT, USA">
        <title>Applications of and Algorithms for Genome Assembly and Genomic Analyses with an Emphasis on Marine Teleosts.</title>
        <authorList>
            <person name="Pickett B.D."/>
        </authorList>
    </citation>
    <scope>NUCLEOTIDE SEQUENCE</scope>
    <source>
        <strain evidence="4">HI-2016</strain>
    </source>
</reference>
<dbReference type="Pfam" id="PF17664">
    <property type="entry name" value="HOATZ-like"/>
    <property type="match status" value="1"/>
</dbReference>
<dbReference type="InterPro" id="IPR040681">
    <property type="entry name" value="HOATZ-like"/>
</dbReference>
<dbReference type="PANTHER" id="PTHR47231:SF1">
    <property type="entry name" value="CILIA- AND FLAGELLA-ASSOCIATED PROTEIN HOATZ"/>
    <property type="match status" value="1"/>
</dbReference>
<evidence type="ECO:0000313" key="5">
    <source>
        <dbReference type="Proteomes" id="UP000824540"/>
    </source>
</evidence>
<keyword evidence="5" id="KW-1185">Reference proteome</keyword>
<dbReference type="PANTHER" id="PTHR47231">
    <property type="entry name" value="UPF0722 PROTEIN C11ORF88"/>
    <property type="match status" value="1"/>
</dbReference>
<dbReference type="AlphaFoldDB" id="A0A8T2PH28"/>
<comment type="caution">
    <text evidence="4">The sequence shown here is derived from an EMBL/GenBank/DDBJ whole genome shotgun (WGS) entry which is preliminary data.</text>
</comment>
<proteinExistence type="inferred from homology"/>
<dbReference type="OrthoDB" id="10004365at2759"/>
<dbReference type="EMBL" id="JAFBMS010000006">
    <property type="protein sequence ID" value="KAG9351479.1"/>
    <property type="molecule type" value="Genomic_DNA"/>
</dbReference>
<evidence type="ECO:0000256" key="3">
    <source>
        <dbReference type="SAM" id="MobiDB-lite"/>
    </source>
</evidence>
<protein>
    <recommendedName>
        <fullName evidence="2">Cilia- and flagella-associated protein HOATZ</fullName>
    </recommendedName>
</protein>
<evidence type="ECO:0000256" key="2">
    <source>
        <dbReference type="ARBA" id="ARBA00023657"/>
    </source>
</evidence>
<comment type="similarity">
    <text evidence="1">Belongs to the HOATZ family.</text>
</comment>
<sequence length="90" mass="10620">MISGIVSLIGTEESHQAAYLKQKAEEKKRYVEMAKQRDEVIALLRRQREERIKKEMISLPYKPVQCDKRSPPLKNPEDIQQDIDDVRRLN</sequence>
<dbReference type="GO" id="GO:0060271">
    <property type="term" value="P:cilium assembly"/>
    <property type="evidence" value="ECO:0007669"/>
    <property type="project" value="InterPro"/>
</dbReference>
<name>A0A8T2PH28_9TELE</name>
<accession>A0A8T2PH28</accession>
<evidence type="ECO:0000256" key="1">
    <source>
        <dbReference type="ARBA" id="ARBA00023451"/>
    </source>
</evidence>
<dbReference type="Proteomes" id="UP000824540">
    <property type="component" value="Unassembled WGS sequence"/>
</dbReference>
<feature type="region of interest" description="Disordered" evidence="3">
    <location>
        <begin position="63"/>
        <end position="90"/>
    </location>
</feature>